<organism evidence="3 4">
    <name type="scientific">Dermatophagoides farinae</name>
    <name type="common">American house dust mite</name>
    <dbReference type="NCBI Taxonomy" id="6954"/>
    <lineage>
        <taxon>Eukaryota</taxon>
        <taxon>Metazoa</taxon>
        <taxon>Ecdysozoa</taxon>
        <taxon>Arthropoda</taxon>
        <taxon>Chelicerata</taxon>
        <taxon>Arachnida</taxon>
        <taxon>Acari</taxon>
        <taxon>Acariformes</taxon>
        <taxon>Sarcoptiformes</taxon>
        <taxon>Astigmata</taxon>
        <taxon>Psoroptidia</taxon>
        <taxon>Analgoidea</taxon>
        <taxon>Pyroglyphidae</taxon>
        <taxon>Dermatophagoidinae</taxon>
        <taxon>Dermatophagoides</taxon>
    </lineage>
</organism>
<reference evidence="3" key="2">
    <citation type="journal article" date="2022" name="Res Sq">
        <title>Comparative Genomics Reveals Insights into the Divergent Evolution of Astigmatic Mites and Household Pest Adaptations.</title>
        <authorList>
            <person name="Xiong Q."/>
            <person name="Wan A.T.-Y."/>
            <person name="Liu X.-Y."/>
            <person name="Fung C.S.-H."/>
            <person name="Xiao X."/>
            <person name="Malainual N."/>
            <person name="Hou J."/>
            <person name="Wang L."/>
            <person name="Wang M."/>
            <person name="Yang K."/>
            <person name="Cui Y."/>
            <person name="Leung E."/>
            <person name="Nong W."/>
            <person name="Shin S.-K."/>
            <person name="Au S."/>
            <person name="Jeong K.Y."/>
            <person name="Chew F.T."/>
            <person name="Hui J."/>
            <person name="Leung T.F."/>
            <person name="Tungtrongchitr A."/>
            <person name="Zhong N."/>
            <person name="Liu Z."/>
            <person name="Tsui S."/>
        </authorList>
    </citation>
    <scope>NUCLEOTIDE SEQUENCE</scope>
    <source>
        <strain evidence="3">Derf</strain>
        <tissue evidence="3">Whole organism</tissue>
    </source>
</reference>
<feature type="transmembrane region" description="Helical" evidence="2">
    <location>
        <begin position="27"/>
        <end position="46"/>
    </location>
</feature>
<evidence type="ECO:0000313" key="4">
    <source>
        <dbReference type="Proteomes" id="UP000790347"/>
    </source>
</evidence>
<gene>
    <name evidence="3" type="ORF">DERF_000511</name>
</gene>
<reference evidence="3" key="1">
    <citation type="submission" date="2013-05" db="EMBL/GenBank/DDBJ databases">
        <authorList>
            <person name="Yim A.K.Y."/>
            <person name="Chan T.F."/>
            <person name="Ji K.M."/>
            <person name="Liu X.Y."/>
            <person name="Zhou J.W."/>
            <person name="Li R.Q."/>
            <person name="Yang K.Y."/>
            <person name="Li J."/>
            <person name="Li M."/>
            <person name="Law P.T.W."/>
            <person name="Wu Y.L."/>
            <person name="Cai Z.L."/>
            <person name="Qin H."/>
            <person name="Bao Y."/>
            <person name="Leung R.K.K."/>
            <person name="Ng P.K.S."/>
            <person name="Zou J."/>
            <person name="Zhong X.J."/>
            <person name="Ran P.X."/>
            <person name="Zhong N.S."/>
            <person name="Liu Z.G."/>
            <person name="Tsui S.K.W."/>
        </authorList>
    </citation>
    <scope>NUCLEOTIDE SEQUENCE</scope>
    <source>
        <strain evidence="3">Derf</strain>
        <tissue evidence="3">Whole organism</tissue>
    </source>
</reference>
<feature type="region of interest" description="Disordered" evidence="1">
    <location>
        <begin position="109"/>
        <end position="136"/>
    </location>
</feature>
<feature type="compositionally biased region" description="Basic and acidic residues" evidence="1">
    <location>
        <begin position="124"/>
        <end position="136"/>
    </location>
</feature>
<keyword evidence="4" id="KW-1185">Reference proteome</keyword>
<keyword evidence="2" id="KW-0472">Membrane</keyword>
<dbReference type="AlphaFoldDB" id="A0A922ICZ5"/>
<accession>A0A922ICZ5</accession>
<name>A0A922ICZ5_DERFA</name>
<evidence type="ECO:0000256" key="2">
    <source>
        <dbReference type="SAM" id="Phobius"/>
    </source>
</evidence>
<sequence>MTISTSTICSHFKCRIWNAASETSSSIGFFAWPLLTFTFSGGGMAYSSIKRHLGVTISLYCNRSTRVVAAILYGMTILFISNACCSLRRRRFICVIDDEYDVFVGVDTEPTLASDGDGEGTGESARELQPLDKRSR</sequence>
<dbReference type="EMBL" id="ASGP02000001">
    <property type="protein sequence ID" value="KAH9526413.1"/>
    <property type="molecule type" value="Genomic_DNA"/>
</dbReference>
<keyword evidence="2" id="KW-0812">Transmembrane</keyword>
<feature type="transmembrane region" description="Helical" evidence="2">
    <location>
        <begin position="67"/>
        <end position="83"/>
    </location>
</feature>
<comment type="caution">
    <text evidence="3">The sequence shown here is derived from an EMBL/GenBank/DDBJ whole genome shotgun (WGS) entry which is preliminary data.</text>
</comment>
<proteinExistence type="predicted"/>
<evidence type="ECO:0000256" key="1">
    <source>
        <dbReference type="SAM" id="MobiDB-lite"/>
    </source>
</evidence>
<evidence type="ECO:0000313" key="3">
    <source>
        <dbReference type="EMBL" id="KAH9526413.1"/>
    </source>
</evidence>
<keyword evidence="2" id="KW-1133">Transmembrane helix</keyword>
<dbReference type="Proteomes" id="UP000790347">
    <property type="component" value="Unassembled WGS sequence"/>
</dbReference>
<protein>
    <submittedName>
        <fullName evidence="3">Uncharacterized protein</fullName>
    </submittedName>
</protein>